<dbReference type="GO" id="GO:0046961">
    <property type="term" value="F:proton-transporting ATPase activity, rotational mechanism"/>
    <property type="evidence" value="ECO:0007669"/>
    <property type="project" value="InterPro"/>
</dbReference>
<dbReference type="EMBL" id="JAHLKM010000015">
    <property type="protein sequence ID" value="MCQ4333965.1"/>
    <property type="molecule type" value="Genomic_DNA"/>
</dbReference>
<comment type="caution">
    <text evidence="13">The sequence shown here is derived from an EMBL/GenBank/DDBJ whole genome shotgun (WGS) entry which is preliminary data.</text>
</comment>
<evidence type="ECO:0000313" key="14">
    <source>
        <dbReference type="Proteomes" id="UP001139494"/>
    </source>
</evidence>
<feature type="transmembrane region" description="Helical" evidence="10">
    <location>
        <begin position="666"/>
        <end position="688"/>
    </location>
</feature>
<dbReference type="Pfam" id="PF01496">
    <property type="entry name" value="V_ATPase_I"/>
    <property type="match status" value="1"/>
</dbReference>
<feature type="transmembrane region" description="Helical" evidence="10">
    <location>
        <begin position="502"/>
        <end position="522"/>
    </location>
</feature>
<dbReference type="GO" id="GO:0051117">
    <property type="term" value="F:ATPase binding"/>
    <property type="evidence" value="ECO:0007669"/>
    <property type="project" value="TreeGrafter"/>
</dbReference>
<comment type="subcellular location">
    <subcellularLocation>
        <location evidence="1">Membrane</location>
        <topology evidence="1">Multi-pass membrane protein</topology>
    </subcellularLocation>
</comment>
<proteinExistence type="inferred from homology"/>
<evidence type="ECO:0000256" key="2">
    <source>
        <dbReference type="ARBA" id="ARBA00009904"/>
    </source>
</evidence>
<feature type="transmembrane region" description="Helical" evidence="10">
    <location>
        <begin position="468"/>
        <end position="490"/>
    </location>
</feature>
<protein>
    <recommendedName>
        <fullName evidence="9 10">A-type ATP synthase subunit I</fullName>
    </recommendedName>
</protein>
<comment type="similarity">
    <text evidence="2 10">Belongs to the V-ATPase 116 kDa subunit family.</text>
</comment>
<keyword evidence="11" id="KW-0175">Coiled coil</keyword>
<feature type="transmembrane region" description="Helical" evidence="10">
    <location>
        <begin position="376"/>
        <end position="406"/>
    </location>
</feature>
<organism evidence="13 14">
    <name type="scientific">Natronomonas aquatica</name>
    <dbReference type="NCBI Taxonomy" id="2841590"/>
    <lineage>
        <taxon>Archaea</taxon>
        <taxon>Methanobacteriati</taxon>
        <taxon>Methanobacteriota</taxon>
        <taxon>Stenosarchaea group</taxon>
        <taxon>Halobacteria</taxon>
        <taxon>Halobacteriales</taxon>
        <taxon>Natronomonadaceae</taxon>
        <taxon>Natronomonas</taxon>
    </lineage>
</organism>
<feature type="region of interest" description="Disordered" evidence="12">
    <location>
        <begin position="310"/>
        <end position="351"/>
    </location>
</feature>
<evidence type="ECO:0000256" key="11">
    <source>
        <dbReference type="SAM" id="Coils"/>
    </source>
</evidence>
<dbReference type="PANTHER" id="PTHR11629:SF63">
    <property type="entry name" value="V-TYPE PROTON ATPASE SUBUNIT A"/>
    <property type="match status" value="1"/>
</dbReference>
<feature type="coiled-coil region" evidence="11">
    <location>
        <begin position="85"/>
        <end position="119"/>
    </location>
</feature>
<evidence type="ECO:0000256" key="6">
    <source>
        <dbReference type="ARBA" id="ARBA00023065"/>
    </source>
</evidence>
<dbReference type="Gene3D" id="3.30.70.2170">
    <property type="match status" value="1"/>
</dbReference>
<dbReference type="GO" id="GO:0033179">
    <property type="term" value="C:proton-transporting V-type ATPase, V0 domain"/>
    <property type="evidence" value="ECO:0007669"/>
    <property type="project" value="InterPro"/>
</dbReference>
<dbReference type="PANTHER" id="PTHR11629">
    <property type="entry name" value="VACUOLAR PROTON ATPASES"/>
    <property type="match status" value="1"/>
</dbReference>
<dbReference type="Proteomes" id="UP001139494">
    <property type="component" value="Unassembled WGS sequence"/>
</dbReference>
<sequence>MLRPERMSRVSVTGSKRVMDDAIEAIHDLNQLHVTEYDDTWEGFDPGDPVEGAEEAAQKLVTVRALQSTLDVTEEDAGRARIIGDEELEAELEETRKHVNELDDRRSDLADELREIDDKVDTARPFAELGIDLDLFSGYDSLTAAVGEGDADAIRGALADAEAVEEYELFEAGDFLALFVYPDVDVQDALVGVSFTEYEVPDLDEEGGATSPEDYIEDLQHRRRRIESELETVENELEDLRHEVAGFLLAAEEKLSIEVQKLEAPLTFATTENAFVAEGWIPTEQVTEMEATLESAVGDHVELEELERASYDEDGHAHEREPVESGEGETVATDGGTEMSGGSPPVVQSNPGPVKPFETLVGVINRPNYNELDPTVILFLTFPAFFGFMIGDLGYGLLYIAFGFLLMRRFESDAIRSLGGVGVAAGVFTAVFGVLYGEFFGLHQLGEIVWGGNPPIHKGLTPTHADYALGWLVVSLLVGVVHLAIGWIIDFYQNLSHGLVDAVLESGSWLLMMFGLWAWIFADAPPTGAAPGLLVGAESGVFAGHPFAFGFTGFDPVIGLVGLAAFALGFVLLVLGEPMEGVEFLNVLVNVLSYTRITAVLLAKAGMAFVVNLLVFGVYVTEETHGGETVDAWHFGLGGMPESAGTTFHGYEVVEIMSPGLVHGSVAAIVGGVLVLVIGHLIVLALGITSAGLQGVRLEYVEFFGKFYEGGGEKYEPFGRERTYTTED</sequence>
<evidence type="ECO:0000256" key="4">
    <source>
        <dbReference type="ARBA" id="ARBA00022692"/>
    </source>
</evidence>
<evidence type="ECO:0000256" key="3">
    <source>
        <dbReference type="ARBA" id="ARBA00022448"/>
    </source>
</evidence>
<gene>
    <name evidence="13" type="ORF">KM295_10815</name>
</gene>
<evidence type="ECO:0000256" key="7">
    <source>
        <dbReference type="ARBA" id="ARBA00023136"/>
    </source>
</evidence>
<reference evidence="13" key="1">
    <citation type="journal article" date="2023" name="Front. Microbiol.">
        <title>Genomic-based phylogenetic and metabolic analyses of the genus Natronomonas, and description of Natronomonas aquatica sp. nov.</title>
        <authorList>
            <person name="Garcia-Roldan A."/>
            <person name="Duran-Viseras A."/>
            <person name="de la Haba R.R."/>
            <person name="Corral P."/>
            <person name="Sanchez-Porro C."/>
            <person name="Ventosa A."/>
        </authorList>
    </citation>
    <scope>NUCLEOTIDE SEQUENCE</scope>
    <source>
        <strain evidence="13">F2-12</strain>
    </source>
</reference>
<keyword evidence="14" id="KW-1185">Reference proteome</keyword>
<evidence type="ECO:0000256" key="8">
    <source>
        <dbReference type="ARBA" id="ARBA00059506"/>
    </source>
</evidence>
<keyword evidence="4 10" id="KW-0812">Transmembrane</keyword>
<keyword evidence="7 10" id="KW-0472">Membrane</keyword>
<keyword evidence="3 10" id="KW-0813">Transport</keyword>
<feature type="transmembrane region" description="Helical" evidence="10">
    <location>
        <begin position="418"/>
        <end position="437"/>
    </location>
</feature>
<feature type="transmembrane region" description="Helical" evidence="10">
    <location>
        <begin position="597"/>
        <end position="620"/>
    </location>
</feature>
<dbReference type="AlphaFoldDB" id="A0A9R1CU61"/>
<dbReference type="GO" id="GO:0016471">
    <property type="term" value="C:vacuolar proton-transporting V-type ATPase complex"/>
    <property type="evidence" value="ECO:0007669"/>
    <property type="project" value="TreeGrafter"/>
</dbReference>
<accession>A0A9R1CU61</accession>
<name>A0A9R1CU61_9EURY</name>
<dbReference type="InterPro" id="IPR002490">
    <property type="entry name" value="V-ATPase_116kDa_su"/>
</dbReference>
<evidence type="ECO:0000313" key="13">
    <source>
        <dbReference type="EMBL" id="MCQ4333965.1"/>
    </source>
</evidence>
<keyword evidence="6 10" id="KW-0406">Ion transport</keyword>
<feature type="compositionally biased region" description="Basic and acidic residues" evidence="12">
    <location>
        <begin position="310"/>
        <end position="323"/>
    </location>
</feature>
<dbReference type="Gene3D" id="1.20.1460.20">
    <property type="match status" value="1"/>
</dbReference>
<feature type="coiled-coil region" evidence="11">
    <location>
        <begin position="216"/>
        <end position="250"/>
    </location>
</feature>
<evidence type="ECO:0000256" key="12">
    <source>
        <dbReference type="SAM" id="MobiDB-lite"/>
    </source>
</evidence>
<comment type="function">
    <text evidence="8">Component of the A-type ATP synthase that produces ATP from ADP in the presence of a proton gradient across the membrane.</text>
</comment>
<evidence type="ECO:0000256" key="10">
    <source>
        <dbReference type="RuleBase" id="RU361189"/>
    </source>
</evidence>
<evidence type="ECO:0000256" key="5">
    <source>
        <dbReference type="ARBA" id="ARBA00022989"/>
    </source>
</evidence>
<dbReference type="RefSeq" id="WP_256029992.1">
    <property type="nucleotide sequence ID" value="NZ_JAHLKM010000015.1"/>
</dbReference>
<dbReference type="Gene3D" id="3.30.70.2750">
    <property type="match status" value="1"/>
</dbReference>
<evidence type="ECO:0000256" key="1">
    <source>
        <dbReference type="ARBA" id="ARBA00004141"/>
    </source>
</evidence>
<dbReference type="GO" id="GO:0007035">
    <property type="term" value="P:vacuolar acidification"/>
    <property type="evidence" value="ECO:0007669"/>
    <property type="project" value="TreeGrafter"/>
</dbReference>
<evidence type="ECO:0000256" key="9">
    <source>
        <dbReference type="ARBA" id="ARBA00068671"/>
    </source>
</evidence>
<feature type="transmembrane region" description="Helical" evidence="10">
    <location>
        <begin position="557"/>
        <end position="576"/>
    </location>
</feature>
<keyword evidence="5 10" id="KW-1133">Transmembrane helix</keyword>